<accession>A0A4Y2T6M4</accession>
<protein>
    <submittedName>
        <fullName evidence="1">Uncharacterized protein</fullName>
    </submittedName>
</protein>
<dbReference type="EMBL" id="BGPR01025886">
    <property type="protein sequence ID" value="GBN95146.1"/>
    <property type="molecule type" value="Genomic_DNA"/>
</dbReference>
<organism evidence="1 2">
    <name type="scientific">Araneus ventricosus</name>
    <name type="common">Orbweaver spider</name>
    <name type="synonym">Epeira ventricosa</name>
    <dbReference type="NCBI Taxonomy" id="182803"/>
    <lineage>
        <taxon>Eukaryota</taxon>
        <taxon>Metazoa</taxon>
        <taxon>Ecdysozoa</taxon>
        <taxon>Arthropoda</taxon>
        <taxon>Chelicerata</taxon>
        <taxon>Arachnida</taxon>
        <taxon>Araneae</taxon>
        <taxon>Araneomorphae</taxon>
        <taxon>Entelegynae</taxon>
        <taxon>Araneoidea</taxon>
        <taxon>Araneidae</taxon>
        <taxon>Araneus</taxon>
    </lineage>
</organism>
<dbReference type="AlphaFoldDB" id="A0A4Y2T6M4"/>
<evidence type="ECO:0000313" key="2">
    <source>
        <dbReference type="Proteomes" id="UP000499080"/>
    </source>
</evidence>
<keyword evidence="2" id="KW-1185">Reference proteome</keyword>
<proteinExistence type="predicted"/>
<gene>
    <name evidence="1" type="ORF">AVEN_122909_1</name>
</gene>
<dbReference type="Proteomes" id="UP000499080">
    <property type="component" value="Unassembled WGS sequence"/>
</dbReference>
<sequence length="129" mass="14706">MNEIVPEERINLHLSKNANITRFFDAMTAFPNRSEERQTSVENDTRSELMSWMPLIGQLCHKKISLLKECWKNKSFPPTPLKRFQTSAAREQDLNFLRMLLASAERVFLLAAAFGCSLHLIGAKVGLKA</sequence>
<evidence type="ECO:0000313" key="1">
    <source>
        <dbReference type="EMBL" id="GBN95146.1"/>
    </source>
</evidence>
<reference evidence="1 2" key="1">
    <citation type="journal article" date="2019" name="Sci. Rep.">
        <title>Orb-weaving spider Araneus ventricosus genome elucidates the spidroin gene catalogue.</title>
        <authorList>
            <person name="Kono N."/>
            <person name="Nakamura H."/>
            <person name="Ohtoshi R."/>
            <person name="Moran D.A.P."/>
            <person name="Shinohara A."/>
            <person name="Yoshida Y."/>
            <person name="Fujiwara M."/>
            <person name="Mori M."/>
            <person name="Tomita M."/>
            <person name="Arakawa K."/>
        </authorList>
    </citation>
    <scope>NUCLEOTIDE SEQUENCE [LARGE SCALE GENOMIC DNA]</scope>
</reference>
<name>A0A4Y2T6M4_ARAVE</name>
<comment type="caution">
    <text evidence="1">The sequence shown here is derived from an EMBL/GenBank/DDBJ whole genome shotgun (WGS) entry which is preliminary data.</text>
</comment>